<dbReference type="Proteomes" id="UP000256780">
    <property type="component" value="Chromosome CBM2587_a"/>
</dbReference>
<reference evidence="2" key="1">
    <citation type="submission" date="2018-01" db="EMBL/GenBank/DDBJ databases">
        <authorList>
            <person name="Clerissi C."/>
        </authorList>
    </citation>
    <scope>NUCLEOTIDE SEQUENCE</scope>
    <source>
        <strain evidence="2">Cupriavidus sp. LMG 19464</strain>
    </source>
</reference>
<protein>
    <submittedName>
        <fullName evidence="2">Uncharacterized protein</fullName>
    </submittedName>
</protein>
<accession>A0A375BCD1</accession>
<dbReference type="AlphaFoldDB" id="A0A375BCD1"/>
<feature type="region of interest" description="Disordered" evidence="1">
    <location>
        <begin position="45"/>
        <end position="64"/>
    </location>
</feature>
<gene>
    <name evidence="2" type="ORF">CBM2587_A10212</name>
</gene>
<organism evidence="2">
    <name type="scientific">Cupriavidus taiwanensis</name>
    <dbReference type="NCBI Taxonomy" id="164546"/>
    <lineage>
        <taxon>Bacteria</taxon>
        <taxon>Pseudomonadati</taxon>
        <taxon>Pseudomonadota</taxon>
        <taxon>Betaproteobacteria</taxon>
        <taxon>Burkholderiales</taxon>
        <taxon>Burkholderiaceae</taxon>
        <taxon>Cupriavidus</taxon>
    </lineage>
</organism>
<evidence type="ECO:0000256" key="1">
    <source>
        <dbReference type="SAM" id="MobiDB-lite"/>
    </source>
</evidence>
<comment type="caution">
    <text evidence="2">The sequence shown here is derived from an EMBL/GenBank/DDBJ whole genome shotgun (WGS) entry which is preliminary data.</text>
</comment>
<name>A0A375BCD1_9BURK</name>
<dbReference type="EMBL" id="OFSQ01000001">
    <property type="protein sequence ID" value="SOY41244.1"/>
    <property type="molecule type" value="Genomic_DNA"/>
</dbReference>
<proteinExistence type="predicted"/>
<sequence>MRWRRWGIARRGEEHSEASEESGFGCPQTARTCLSKVFSLSPHGERAGVRGGLTRNHIKQGQRC</sequence>
<evidence type="ECO:0000313" key="2">
    <source>
        <dbReference type="EMBL" id="SOY41244.1"/>
    </source>
</evidence>
<feature type="region of interest" description="Disordered" evidence="1">
    <location>
        <begin position="1"/>
        <end position="27"/>
    </location>
</feature>